<dbReference type="EMBL" id="JOKZ01000150">
    <property type="protein sequence ID" value="KKP02434.1"/>
    <property type="molecule type" value="Genomic_DNA"/>
</dbReference>
<gene>
    <name evidence="2" type="ORF">THAR02_05445</name>
</gene>
<protein>
    <recommendedName>
        <fullName evidence="1">Aminoglycoside phosphotransferase domain-containing protein</fullName>
    </recommendedName>
</protein>
<dbReference type="Pfam" id="PF01636">
    <property type="entry name" value="APH"/>
    <property type="match status" value="1"/>
</dbReference>
<dbReference type="Proteomes" id="UP000034112">
    <property type="component" value="Unassembled WGS sequence"/>
</dbReference>
<feature type="domain" description="Aminoglycoside phosphotransferase" evidence="1">
    <location>
        <begin position="117"/>
        <end position="345"/>
    </location>
</feature>
<dbReference type="InterPro" id="IPR011009">
    <property type="entry name" value="Kinase-like_dom_sf"/>
</dbReference>
<evidence type="ECO:0000259" key="1">
    <source>
        <dbReference type="Pfam" id="PF01636"/>
    </source>
</evidence>
<sequence length="450" mass="51013">MSESLLTEDEGVKALVAYVNSGSAIGPVGKGKGVGYSLMKSSPTSFSWSTAIEDFEGSDTPVDRYLIKIDRRTKEFITPEPIVLSERELVDAVLAATGQHLSSWTRFTDGSMSISYKVAVKEDPDVAYVVQIRHYGSVASMDAFMTVISRTISPSVLPIPPVYPIPGELVHQSTTGMGRQIARYMPGQVVLPIYAGLSHEERLIFVRKLALAFSACWEIQLPEPRLVGELIASNIDGHITLRVGPDRHNGLGGPFHSVRDYLRAYIKRCLVLLEKQQGIEEYKEKYLHRIRIFVETRLHEIPAIVETVPIIAMHADMGPHNIIVSNQTPTEIQAIIDWEFLESAPYASLHREMDMFFRENAPNGFGPEYERADELREAFWSSIPNWKRWNESEATQTFLEWFRFGLFMQPEYRPKELADEERDSFWAENIRVVEGMLDKYSPQLNEAINA</sequence>
<dbReference type="AlphaFoldDB" id="A0A0G0ABN0"/>
<comment type="caution">
    <text evidence="2">The sequence shown here is derived from an EMBL/GenBank/DDBJ whole genome shotgun (WGS) entry which is preliminary data.</text>
</comment>
<dbReference type="PANTHER" id="PTHR21310:SF15">
    <property type="entry name" value="AMINOGLYCOSIDE PHOSPHOTRANSFERASE DOMAIN-CONTAINING PROTEIN"/>
    <property type="match status" value="1"/>
</dbReference>
<dbReference type="InterPro" id="IPR051678">
    <property type="entry name" value="AGP_Transferase"/>
</dbReference>
<dbReference type="OMA" id="WAENIRV"/>
<dbReference type="InterPro" id="IPR002575">
    <property type="entry name" value="Aminoglycoside_PTrfase"/>
</dbReference>
<evidence type="ECO:0000313" key="3">
    <source>
        <dbReference type="Proteomes" id="UP000034112"/>
    </source>
</evidence>
<dbReference type="SUPFAM" id="SSF56112">
    <property type="entry name" value="Protein kinase-like (PK-like)"/>
    <property type="match status" value="1"/>
</dbReference>
<organism evidence="2 3">
    <name type="scientific">Trichoderma harzianum</name>
    <name type="common">Hypocrea lixii</name>
    <dbReference type="NCBI Taxonomy" id="5544"/>
    <lineage>
        <taxon>Eukaryota</taxon>
        <taxon>Fungi</taxon>
        <taxon>Dikarya</taxon>
        <taxon>Ascomycota</taxon>
        <taxon>Pezizomycotina</taxon>
        <taxon>Sordariomycetes</taxon>
        <taxon>Hypocreomycetidae</taxon>
        <taxon>Hypocreales</taxon>
        <taxon>Hypocreaceae</taxon>
        <taxon>Trichoderma</taxon>
    </lineage>
</organism>
<evidence type="ECO:0000313" key="2">
    <source>
        <dbReference type="EMBL" id="KKP02434.1"/>
    </source>
</evidence>
<proteinExistence type="predicted"/>
<dbReference type="OrthoDB" id="10003767at2759"/>
<accession>A0A0G0ABN0</accession>
<dbReference type="PANTHER" id="PTHR21310">
    <property type="entry name" value="AMINOGLYCOSIDE PHOSPHOTRANSFERASE-RELATED-RELATED"/>
    <property type="match status" value="1"/>
</dbReference>
<reference evidence="3" key="1">
    <citation type="journal article" date="2015" name="Genome Announc.">
        <title>Draft whole-genome sequence of the biocontrol agent Trichoderma harzianum T6776.</title>
        <authorList>
            <person name="Baroncelli R."/>
            <person name="Piaggeschi G."/>
            <person name="Fiorini L."/>
            <person name="Bertolini E."/>
            <person name="Zapparata A."/>
            <person name="Pe M.E."/>
            <person name="Sarrocco S."/>
            <person name="Vannacci G."/>
        </authorList>
    </citation>
    <scope>NUCLEOTIDE SEQUENCE [LARGE SCALE GENOMIC DNA]</scope>
    <source>
        <strain evidence="3">T6776</strain>
    </source>
</reference>
<name>A0A0G0ABN0_TRIHA</name>